<dbReference type="GO" id="GO:0005739">
    <property type="term" value="C:mitochondrion"/>
    <property type="evidence" value="ECO:0007669"/>
    <property type="project" value="UniProtKB-SubCell"/>
</dbReference>
<dbReference type="Proteomes" id="UP000192596">
    <property type="component" value="Unassembled WGS sequence"/>
</dbReference>
<evidence type="ECO:0000259" key="6">
    <source>
        <dbReference type="Pfam" id="PF08547"/>
    </source>
</evidence>
<feature type="domain" description="NADH:ubiquinone oxidoreductase intermediate-associated protein 30" evidence="6">
    <location>
        <begin position="45"/>
        <end position="233"/>
    </location>
</feature>
<evidence type="ECO:0000313" key="7">
    <source>
        <dbReference type="EMBL" id="OQO00931.1"/>
    </source>
</evidence>
<dbReference type="PANTHER" id="PTHR13194:SF18">
    <property type="entry name" value="COMPLEX I INTERMEDIATE-ASSOCIATED PROTEIN 30, MITOCHONDRIAL"/>
    <property type="match status" value="1"/>
</dbReference>
<feature type="compositionally biased region" description="Basic and acidic residues" evidence="5">
    <location>
        <begin position="260"/>
        <end position="282"/>
    </location>
</feature>
<dbReference type="AlphaFoldDB" id="A0A1V8SPK9"/>
<dbReference type="GO" id="GO:0010257">
    <property type="term" value="P:NADH dehydrogenase complex assembly"/>
    <property type="evidence" value="ECO:0007669"/>
    <property type="project" value="TreeGrafter"/>
</dbReference>
<comment type="subcellular location">
    <subcellularLocation>
        <location evidence="1">Mitochondrion</location>
    </subcellularLocation>
</comment>
<feature type="region of interest" description="Disordered" evidence="5">
    <location>
        <begin position="245"/>
        <end position="282"/>
    </location>
</feature>
<dbReference type="PANTHER" id="PTHR13194">
    <property type="entry name" value="COMPLEX I INTERMEDIATE-ASSOCIATED PROTEIN 30"/>
    <property type="match status" value="1"/>
</dbReference>
<gene>
    <name evidence="7" type="ORF">B0A48_13620</name>
</gene>
<dbReference type="InParanoid" id="A0A1V8SPK9"/>
<reference evidence="8" key="1">
    <citation type="submission" date="2017-03" db="EMBL/GenBank/DDBJ databases">
        <title>Genomes of endolithic fungi from Antarctica.</title>
        <authorList>
            <person name="Coleine C."/>
            <person name="Masonjones S."/>
            <person name="Stajich J.E."/>
        </authorList>
    </citation>
    <scope>NUCLEOTIDE SEQUENCE [LARGE SCALE GENOMIC DNA]</scope>
    <source>
        <strain evidence="8">CCFEE 5527</strain>
    </source>
</reference>
<evidence type="ECO:0000256" key="1">
    <source>
        <dbReference type="ARBA" id="ARBA00004173"/>
    </source>
</evidence>
<evidence type="ECO:0000256" key="5">
    <source>
        <dbReference type="SAM" id="MobiDB-lite"/>
    </source>
</evidence>
<dbReference type="OrthoDB" id="42561at2759"/>
<comment type="caution">
    <text evidence="7">The sequence shown here is derived from an EMBL/GenBank/DDBJ whole genome shotgun (WGS) entry which is preliminary data.</text>
</comment>
<keyword evidence="3" id="KW-0496">Mitochondrion</keyword>
<comment type="similarity">
    <text evidence="2">Belongs to the CIA30 family.</text>
</comment>
<dbReference type="SUPFAM" id="SSF49785">
    <property type="entry name" value="Galactose-binding domain-like"/>
    <property type="match status" value="1"/>
</dbReference>
<dbReference type="EMBL" id="NAJO01000033">
    <property type="protein sequence ID" value="OQO00931.1"/>
    <property type="molecule type" value="Genomic_DNA"/>
</dbReference>
<dbReference type="GO" id="GO:0051082">
    <property type="term" value="F:unfolded protein binding"/>
    <property type="evidence" value="ECO:0007669"/>
    <property type="project" value="TreeGrafter"/>
</dbReference>
<keyword evidence="4" id="KW-0143">Chaperone</keyword>
<dbReference type="Pfam" id="PF08547">
    <property type="entry name" value="CIA30"/>
    <property type="match status" value="1"/>
</dbReference>
<organism evidence="7 8">
    <name type="scientific">Cryoendolithus antarcticus</name>
    <dbReference type="NCBI Taxonomy" id="1507870"/>
    <lineage>
        <taxon>Eukaryota</taxon>
        <taxon>Fungi</taxon>
        <taxon>Dikarya</taxon>
        <taxon>Ascomycota</taxon>
        <taxon>Pezizomycotina</taxon>
        <taxon>Dothideomycetes</taxon>
        <taxon>Dothideomycetidae</taxon>
        <taxon>Cladosporiales</taxon>
        <taxon>Cladosporiaceae</taxon>
        <taxon>Cryoendolithus</taxon>
    </lineage>
</organism>
<protein>
    <recommendedName>
        <fullName evidence="6">NADH:ubiquinone oxidoreductase intermediate-associated protein 30 domain-containing protein</fullName>
    </recommendedName>
</protein>
<dbReference type="GO" id="GO:0006120">
    <property type="term" value="P:mitochondrial electron transport, NADH to ubiquinone"/>
    <property type="evidence" value="ECO:0007669"/>
    <property type="project" value="TreeGrafter"/>
</dbReference>
<evidence type="ECO:0000256" key="4">
    <source>
        <dbReference type="ARBA" id="ARBA00023186"/>
    </source>
</evidence>
<evidence type="ECO:0000256" key="2">
    <source>
        <dbReference type="ARBA" id="ARBA00007884"/>
    </source>
</evidence>
<dbReference type="STRING" id="1507870.A0A1V8SPK9"/>
<dbReference type="InterPro" id="IPR013857">
    <property type="entry name" value="NADH-UbQ_OxRdtase-assoc_prot30"/>
</dbReference>
<accession>A0A1V8SPK9</accession>
<keyword evidence="8" id="KW-1185">Reference proteome</keyword>
<dbReference type="InterPro" id="IPR008979">
    <property type="entry name" value="Galactose-bd-like_sf"/>
</dbReference>
<dbReference type="InterPro" id="IPR039131">
    <property type="entry name" value="NDUFAF1"/>
</dbReference>
<sequence>MHASPIRLANPGFWRRSIDEFKRQATIAVRMEGLHRPNKPFPMMTFDHADSIERCKVMSDNDMGGFSKASLAWNDAHIGSGGQDSILEGTDGDQPAHALFKGSISNELPPNKPSIQRSGYAAFRTRDRGVSLFGKLLWDIDPYSFLSLRINSDGRKYFINIQTESIVPTDLHQHLLPSFTPGQWETVTIPFSAFVRTNYGLVVEPQKEMLRQKVRSVGVGLIDRVPGPFELRVAGIWATNSAGERRGENGFEVDEDEEEGGRGLMDEVEPRRKKGEPERILI</sequence>
<evidence type="ECO:0000256" key="3">
    <source>
        <dbReference type="ARBA" id="ARBA00023128"/>
    </source>
</evidence>
<name>A0A1V8SPK9_9PEZI</name>
<proteinExistence type="inferred from homology"/>
<evidence type="ECO:0000313" key="8">
    <source>
        <dbReference type="Proteomes" id="UP000192596"/>
    </source>
</evidence>